<proteinExistence type="predicted"/>
<keyword evidence="2" id="KW-1185">Reference proteome</keyword>
<organism evidence="1 2">
    <name type="scientific">Arcicella aquatica</name>
    <dbReference type="NCBI Taxonomy" id="217141"/>
    <lineage>
        <taxon>Bacteria</taxon>
        <taxon>Pseudomonadati</taxon>
        <taxon>Bacteroidota</taxon>
        <taxon>Cytophagia</taxon>
        <taxon>Cytophagales</taxon>
        <taxon>Flectobacillaceae</taxon>
        <taxon>Arcicella</taxon>
    </lineage>
</organism>
<reference evidence="1 2" key="1">
    <citation type="submission" date="2023-12" db="EMBL/GenBank/DDBJ databases">
        <title>Novel species of the genus Arcicella isolated from rivers.</title>
        <authorList>
            <person name="Lu H."/>
        </authorList>
    </citation>
    <scope>NUCLEOTIDE SEQUENCE [LARGE SCALE GENOMIC DNA]</scope>
    <source>
        <strain evidence="1 2">LMG 21963</strain>
    </source>
</reference>
<evidence type="ECO:0000313" key="2">
    <source>
        <dbReference type="Proteomes" id="UP001304671"/>
    </source>
</evidence>
<protein>
    <submittedName>
        <fullName evidence="1">DDE transposase</fullName>
    </submittedName>
</protein>
<sequence>IVRGKENKPVEYGIKAHINQVGGINIIEYASYNAFNECKRLKESVLRHETMIGECTHIAADGIYPTNENRTLLREKSIQHNFCRKGRGKDDKATKQMKGILNKERSTRLEGSFGTEKEHYLLRKIKARSQKTELIWLHFGVYTANVVRISNRRQENSLQAQKLAA</sequence>
<dbReference type="Proteomes" id="UP001304671">
    <property type="component" value="Unassembled WGS sequence"/>
</dbReference>
<dbReference type="EMBL" id="JAYFUL010000112">
    <property type="protein sequence ID" value="MEA5261081.1"/>
    <property type="molecule type" value="Genomic_DNA"/>
</dbReference>
<evidence type="ECO:0000313" key="1">
    <source>
        <dbReference type="EMBL" id="MEA5261081.1"/>
    </source>
</evidence>
<comment type="caution">
    <text evidence="1">The sequence shown here is derived from an EMBL/GenBank/DDBJ whole genome shotgun (WGS) entry which is preliminary data.</text>
</comment>
<accession>A0ABU5QXN7</accession>
<gene>
    <name evidence="1" type="ORF">VB264_25035</name>
</gene>
<feature type="non-terminal residue" evidence="1">
    <location>
        <position position="1"/>
    </location>
</feature>
<name>A0ABU5QXN7_9BACT</name>